<dbReference type="KEGG" id="apln:108738053"/>
<keyword evidence="4" id="KW-0813">Transport</keyword>
<comment type="subcellular location">
    <subcellularLocation>
        <location evidence="1">Golgi apparatus membrane</location>
        <topology evidence="1">Peripheral membrane protein</topology>
    </subcellularLocation>
</comment>
<name>A0A1W4WSA4_AGRPL</name>
<evidence type="ECO:0000256" key="4">
    <source>
        <dbReference type="ARBA" id="ARBA00022448"/>
    </source>
</evidence>
<dbReference type="GO" id="GO:0015031">
    <property type="term" value="P:protein transport"/>
    <property type="evidence" value="ECO:0007669"/>
    <property type="project" value="UniProtKB-KW"/>
</dbReference>
<dbReference type="PANTHER" id="PTHR31658">
    <property type="entry name" value="CONSERVED OLIGOMERIC GOLGI COMPLEX SUBUNIT 1"/>
    <property type="match status" value="1"/>
</dbReference>
<keyword evidence="8" id="KW-1185">Reference proteome</keyword>
<evidence type="ECO:0000313" key="8">
    <source>
        <dbReference type="Proteomes" id="UP000192223"/>
    </source>
</evidence>
<evidence type="ECO:0000256" key="2">
    <source>
        <dbReference type="ARBA" id="ARBA00006653"/>
    </source>
</evidence>
<evidence type="ECO:0000256" key="7">
    <source>
        <dbReference type="ARBA" id="ARBA00023136"/>
    </source>
</evidence>
<accession>A0A1W4WSA4</accession>
<evidence type="ECO:0000256" key="6">
    <source>
        <dbReference type="ARBA" id="ARBA00023034"/>
    </source>
</evidence>
<evidence type="ECO:0000256" key="3">
    <source>
        <dbReference type="ARBA" id="ARBA00020978"/>
    </source>
</evidence>
<dbReference type="GeneID" id="108738053"/>
<comment type="similarity">
    <text evidence="2">Belongs to the COG1 family.</text>
</comment>
<keyword evidence="6" id="KW-0333">Golgi apparatus</keyword>
<dbReference type="OrthoDB" id="46189at2759"/>
<evidence type="ECO:0000256" key="1">
    <source>
        <dbReference type="ARBA" id="ARBA00004395"/>
    </source>
</evidence>
<dbReference type="Proteomes" id="UP000192223">
    <property type="component" value="Unplaced"/>
</dbReference>
<keyword evidence="5" id="KW-0653">Protein transport</keyword>
<dbReference type="GO" id="GO:0000139">
    <property type="term" value="C:Golgi membrane"/>
    <property type="evidence" value="ECO:0007669"/>
    <property type="project" value="UniProtKB-SubCell"/>
</dbReference>
<dbReference type="STRING" id="224129.A0A1W4WSA4"/>
<dbReference type="PANTHER" id="PTHR31658:SF0">
    <property type="entry name" value="CONSERVED OLIGOMERIC GOLGI COMPLEX SUBUNIT 1"/>
    <property type="match status" value="1"/>
</dbReference>
<evidence type="ECO:0000313" key="9">
    <source>
        <dbReference type="RefSeq" id="XP_018326781.2"/>
    </source>
</evidence>
<gene>
    <name evidence="9" type="primary">LOC108738053</name>
</gene>
<evidence type="ECO:0000256" key="5">
    <source>
        <dbReference type="ARBA" id="ARBA00022927"/>
    </source>
</evidence>
<dbReference type="InParanoid" id="A0A1W4WSA4"/>
<protein>
    <recommendedName>
        <fullName evidence="3">Conserved oligomeric Golgi complex subunit 1</fullName>
    </recommendedName>
</protein>
<keyword evidence="7" id="KW-0472">Membrane</keyword>
<dbReference type="InterPro" id="IPR033370">
    <property type="entry name" value="COG1"/>
</dbReference>
<organism evidence="8 9">
    <name type="scientific">Agrilus planipennis</name>
    <name type="common">Emerald ash borer</name>
    <name type="synonym">Agrilus marcopoli</name>
    <dbReference type="NCBI Taxonomy" id="224129"/>
    <lineage>
        <taxon>Eukaryota</taxon>
        <taxon>Metazoa</taxon>
        <taxon>Ecdysozoa</taxon>
        <taxon>Arthropoda</taxon>
        <taxon>Hexapoda</taxon>
        <taxon>Insecta</taxon>
        <taxon>Pterygota</taxon>
        <taxon>Neoptera</taxon>
        <taxon>Endopterygota</taxon>
        <taxon>Coleoptera</taxon>
        <taxon>Polyphaga</taxon>
        <taxon>Elateriformia</taxon>
        <taxon>Buprestoidea</taxon>
        <taxon>Buprestidae</taxon>
        <taxon>Agrilinae</taxon>
        <taxon>Agrilus</taxon>
    </lineage>
</organism>
<reference evidence="9" key="1">
    <citation type="submission" date="2025-08" db="UniProtKB">
        <authorList>
            <consortium name="RefSeq"/>
        </authorList>
    </citation>
    <scope>IDENTIFICATION</scope>
    <source>
        <tissue evidence="9">Entire body</tissue>
    </source>
</reference>
<dbReference type="GO" id="GO:0006891">
    <property type="term" value="P:intra-Golgi vesicle-mediated transport"/>
    <property type="evidence" value="ECO:0007669"/>
    <property type="project" value="InterPro"/>
</dbReference>
<proteinExistence type="inferred from homology"/>
<dbReference type="GO" id="GO:0017119">
    <property type="term" value="C:Golgi transport complex"/>
    <property type="evidence" value="ECO:0007669"/>
    <property type="project" value="InterPro"/>
</dbReference>
<sequence>MKMKGYNIGIMNLCRNFDFKFSEINEEVNMYLYKVNEKREISITEHNQISLGKEIVDRRRMEQHMKKECEQNMERFINFMRENLKSTEDTNNESKRLLIASRLLQAMITLCPHLKNCCTIDNNSNLWTTICDKFNQNSLEHLQLWVDIATHQNKVTIDSLLDISNVYSMLGVLPKWETVEIEGESEETVVKSQIKVPSRPSIALEKIFSKIGETLNLLLPYTLPKEIHVLYLEKNLLTILDCYERLALEDLNQIQALQFLFDVKYLTTFSIPKENANLHHLSQMICDKLRSKVDPFDLDVLYKPLLNNVKYSVLQTQVIFGCLLPSAEHLANIGTGEKREQENEPSIITFSVPSGTVWFPLLPVTAPAQKVLASTGAQTQKQKSVPKPSTSFASVNDYKLF</sequence>
<dbReference type="RefSeq" id="XP_018326781.2">
    <property type="nucleotide sequence ID" value="XM_018471279.2"/>
</dbReference>
<dbReference type="AlphaFoldDB" id="A0A1W4WSA4"/>